<proteinExistence type="predicted"/>
<reference evidence="3" key="1">
    <citation type="submission" date="2019-02" db="EMBL/GenBank/DDBJ databases">
        <authorList>
            <person name="Gruber-Vodicka R. H."/>
            <person name="Seah K. B. B."/>
        </authorList>
    </citation>
    <scope>NUCLEOTIDE SEQUENCE</scope>
    <source>
        <strain evidence="3">BECK_S426</strain>
    </source>
</reference>
<dbReference type="InterPro" id="IPR035421">
    <property type="entry name" value="Terminase_6C"/>
</dbReference>
<evidence type="ECO:0000256" key="1">
    <source>
        <dbReference type="ARBA" id="ARBA00022612"/>
    </source>
</evidence>
<sequence>MTNHNSLINNVPTTNHQILTKQILKDQKLRQALASKSHFYFFHIYFSHYITYETAPFQKEMFALTEAEKNQNIIIVAFRGSGKSTIVNLSYPIWAILGKQQKKFVLLIGQTQHQAQQHLKNLKRELEVNDILKQDLGPFEECDDWNVSSLLLKDYDARITAVSIEQSVRGLRHNQYRPDLIICDDVEDMASVKTREGRDKTYNWLTGEVIPAGSQKTRVIMIGNLLHEDSLLMRMKEKIRKKEMQGVCKAYPIINSRNKIFWPSKYSSMKKIKDEEKRIGNKIAWEREFKLRIVAEEGRLIDKETIQYYDELPQSNDLPQDQGGISLSQHCLGIDLAISQKDSADYTAIVPAKVYLIGDKYFIYILPNIVNKRLTFSGAQTEVKTLAQIIHDSSPKSVYIYVEAVGYQAAFYQELKNSDYHAIETPVKGDKHSRLSAASHYIKAGKVLFPKKGAERLIEQMTGFGIEKHDDMVDAFTLLVNHVMANPPKRFFLEYID</sequence>
<evidence type="ECO:0000313" key="3">
    <source>
        <dbReference type="EMBL" id="VFK30703.1"/>
    </source>
</evidence>
<keyword evidence="1" id="KW-1188">Viral release from host cell</keyword>
<accession>A0A450XMY3</accession>
<protein>
    <submittedName>
        <fullName evidence="3">Phage uncharacterized protein (Putative large terminase), C-terminal domain-containing protein</fullName>
    </submittedName>
</protein>
<dbReference type="EMBL" id="CAADFP010000117">
    <property type="protein sequence ID" value="VFK30703.1"/>
    <property type="molecule type" value="Genomic_DNA"/>
</dbReference>
<dbReference type="InterPro" id="IPR027417">
    <property type="entry name" value="P-loop_NTPase"/>
</dbReference>
<organism evidence="3">
    <name type="scientific">Candidatus Kentrum sp. LPFa</name>
    <dbReference type="NCBI Taxonomy" id="2126335"/>
    <lineage>
        <taxon>Bacteria</taxon>
        <taxon>Pseudomonadati</taxon>
        <taxon>Pseudomonadota</taxon>
        <taxon>Gammaproteobacteria</taxon>
        <taxon>Candidatus Kentrum</taxon>
    </lineage>
</organism>
<gene>
    <name evidence="3" type="ORF">BECKLPF1236C_GA0070990_101177</name>
</gene>
<feature type="domain" description="Terminase large subunit gp17-like C-terminal" evidence="2">
    <location>
        <begin position="333"/>
        <end position="481"/>
    </location>
</feature>
<dbReference type="Gene3D" id="3.40.50.300">
    <property type="entry name" value="P-loop containing nucleotide triphosphate hydrolases"/>
    <property type="match status" value="1"/>
</dbReference>
<name>A0A450XMY3_9GAMM</name>
<dbReference type="AlphaFoldDB" id="A0A450XMY3"/>
<dbReference type="Gene3D" id="3.30.420.240">
    <property type="match status" value="1"/>
</dbReference>
<dbReference type="SUPFAM" id="SSF52540">
    <property type="entry name" value="P-loop containing nucleoside triphosphate hydrolases"/>
    <property type="match status" value="1"/>
</dbReference>
<evidence type="ECO:0000259" key="2">
    <source>
        <dbReference type="Pfam" id="PF17289"/>
    </source>
</evidence>
<dbReference type="Pfam" id="PF17289">
    <property type="entry name" value="Terminase_6C"/>
    <property type="match status" value="1"/>
</dbReference>